<feature type="active site" description="O-(5'-phospho-DNA)-tyrosine intermediate" evidence="10">
    <location>
        <position position="112"/>
    </location>
</feature>
<dbReference type="GO" id="GO:0007131">
    <property type="term" value="P:reciprocal meiotic recombination"/>
    <property type="evidence" value="ECO:0007669"/>
    <property type="project" value="TreeGrafter"/>
</dbReference>
<keyword evidence="7 10" id="KW-0799">Topoisomerase</keyword>
<feature type="domain" description="Spo11/DNA topoisomerase VI subunit A N-terminal" evidence="12">
    <location>
        <begin position="83"/>
        <end position="144"/>
    </location>
</feature>
<dbReference type="GO" id="GO:0003677">
    <property type="term" value="F:DNA binding"/>
    <property type="evidence" value="ECO:0007669"/>
    <property type="project" value="UniProtKB-UniRule"/>
</dbReference>
<keyword evidence="8 10" id="KW-0238">DNA-binding</keyword>
<accession>A0A9W7BSJ6</accession>
<dbReference type="GO" id="GO:0042138">
    <property type="term" value="P:meiotic DNA double-strand break formation"/>
    <property type="evidence" value="ECO:0007669"/>
    <property type="project" value="TreeGrafter"/>
</dbReference>
<dbReference type="PRINTS" id="PR01550">
    <property type="entry name" value="TOP6AFAMILY"/>
</dbReference>
<evidence type="ECO:0000256" key="4">
    <source>
        <dbReference type="ARBA" id="ARBA00012895"/>
    </source>
</evidence>
<sequence length="391" mass="43468">MSAVVSSVAVIERIEVLVSHLIESIGSDLAVPTMSALSFNEEEGFMSSSSQDSEDEAPPRPQSQSRSYYTGPFRKRMTKDGSKSFSSVLLVLDFVHSLLLAGKTTTVREVYYRYVTHFRNQPECDTAIFEAARLLNVERGSLGIFASPKGWICGKLSMTVGSLKSRYDSLPSIQGNPITSEWLTSSAPTLKRGDGQMLEEGRAYFESDARFIIVVEKEGVYMRLSEDRFFDKLDCIVITGKGIPDLATRACVKILSSELNIPVLGLCDCNPYGLQVLLTYRKGGTERSTRDASLMASNIQWLGLRPSQAIRLADDGKLPTSVFQQLTARDISKLSSLMKVPYVQGSEAYCDELETMLENGWKMELEALSWVGVDYLSEEWLLETILNGDYI</sequence>
<dbReference type="Pfam" id="PF21180">
    <property type="entry name" value="TOP6A-Spo11_Toprim"/>
    <property type="match status" value="1"/>
</dbReference>
<evidence type="ECO:0000259" key="12">
    <source>
        <dbReference type="Pfam" id="PF04406"/>
    </source>
</evidence>
<name>A0A9W7BSJ6_9STRA</name>
<dbReference type="GO" id="GO:0000706">
    <property type="term" value="P:meiotic DNA double-strand break processing"/>
    <property type="evidence" value="ECO:0007669"/>
    <property type="project" value="TreeGrafter"/>
</dbReference>
<keyword evidence="9 10" id="KW-0413">Isomerase</keyword>
<dbReference type="GO" id="GO:0005524">
    <property type="term" value="F:ATP binding"/>
    <property type="evidence" value="ECO:0007669"/>
    <property type="project" value="InterPro"/>
</dbReference>
<dbReference type="Pfam" id="PF04406">
    <property type="entry name" value="TP6A_N"/>
    <property type="match status" value="1"/>
</dbReference>
<dbReference type="GO" id="GO:0000228">
    <property type="term" value="C:nuclear chromosome"/>
    <property type="evidence" value="ECO:0007669"/>
    <property type="project" value="TreeGrafter"/>
</dbReference>
<dbReference type="Gene3D" id="1.10.10.10">
    <property type="entry name" value="Winged helix-like DNA-binding domain superfamily/Winged helix DNA-binding domain"/>
    <property type="match status" value="1"/>
</dbReference>
<dbReference type="Proteomes" id="UP001165085">
    <property type="component" value="Unassembled WGS sequence"/>
</dbReference>
<dbReference type="PROSITE" id="PS52041">
    <property type="entry name" value="TOPO_IIB"/>
    <property type="match status" value="1"/>
</dbReference>
<evidence type="ECO:0000256" key="6">
    <source>
        <dbReference type="ARBA" id="ARBA00022842"/>
    </source>
</evidence>
<keyword evidence="6" id="KW-0460">Magnesium</keyword>
<evidence type="ECO:0000256" key="11">
    <source>
        <dbReference type="SAM" id="MobiDB-lite"/>
    </source>
</evidence>
<evidence type="ECO:0000256" key="1">
    <source>
        <dbReference type="ARBA" id="ARBA00000185"/>
    </source>
</evidence>
<evidence type="ECO:0000313" key="14">
    <source>
        <dbReference type="EMBL" id="GMH92784.1"/>
    </source>
</evidence>
<evidence type="ECO:0000259" key="13">
    <source>
        <dbReference type="Pfam" id="PF21180"/>
    </source>
</evidence>
<comment type="cofactor">
    <cofactor evidence="2">
        <name>Mg(2+)</name>
        <dbReference type="ChEBI" id="CHEBI:18420"/>
    </cofactor>
</comment>
<evidence type="ECO:0000256" key="8">
    <source>
        <dbReference type="ARBA" id="ARBA00023125"/>
    </source>
</evidence>
<reference evidence="15" key="1">
    <citation type="journal article" date="2023" name="Commun. Biol.">
        <title>Genome analysis of Parmales, the sister group of diatoms, reveals the evolutionary specialization of diatoms from phago-mixotrophs to photoautotrophs.</title>
        <authorList>
            <person name="Ban H."/>
            <person name="Sato S."/>
            <person name="Yoshikawa S."/>
            <person name="Yamada K."/>
            <person name="Nakamura Y."/>
            <person name="Ichinomiya M."/>
            <person name="Sato N."/>
            <person name="Blanc-Mathieu R."/>
            <person name="Endo H."/>
            <person name="Kuwata A."/>
            <person name="Ogata H."/>
        </authorList>
    </citation>
    <scope>NUCLEOTIDE SEQUENCE [LARGE SCALE GENOMIC DNA]</scope>
    <source>
        <strain evidence="15">NIES 3701</strain>
    </source>
</reference>
<evidence type="ECO:0000256" key="2">
    <source>
        <dbReference type="ARBA" id="ARBA00001946"/>
    </source>
</evidence>
<evidence type="ECO:0000256" key="7">
    <source>
        <dbReference type="ARBA" id="ARBA00023029"/>
    </source>
</evidence>
<dbReference type="PANTHER" id="PTHR10848">
    <property type="entry name" value="MEIOTIC RECOMBINATION PROTEIN SPO11"/>
    <property type="match status" value="1"/>
</dbReference>
<dbReference type="PANTHER" id="PTHR10848:SF0">
    <property type="entry name" value="MEIOTIC RECOMBINATION PROTEIN SPO11"/>
    <property type="match status" value="1"/>
</dbReference>
<dbReference type="InterPro" id="IPR036388">
    <property type="entry name" value="WH-like_DNA-bd_sf"/>
</dbReference>
<proteinExistence type="inferred from homology"/>
<dbReference type="EC" id="5.6.2.2" evidence="4"/>
<dbReference type="InterPro" id="IPR013049">
    <property type="entry name" value="Spo11/TopoVI_A_N"/>
</dbReference>
<dbReference type="GO" id="GO:0003918">
    <property type="term" value="F:DNA topoisomerase type II (double strand cut, ATP-hydrolyzing) activity"/>
    <property type="evidence" value="ECO:0007669"/>
    <property type="project" value="UniProtKB-UniRule"/>
</dbReference>
<evidence type="ECO:0000256" key="5">
    <source>
        <dbReference type="ARBA" id="ARBA00022723"/>
    </source>
</evidence>
<dbReference type="EMBL" id="BRXY01000405">
    <property type="protein sequence ID" value="GMH92784.1"/>
    <property type="molecule type" value="Genomic_DNA"/>
</dbReference>
<dbReference type="GO" id="GO:0006265">
    <property type="term" value="P:DNA topological change"/>
    <property type="evidence" value="ECO:0007669"/>
    <property type="project" value="InterPro"/>
</dbReference>
<evidence type="ECO:0000256" key="3">
    <source>
        <dbReference type="ARBA" id="ARBA00006559"/>
    </source>
</evidence>
<gene>
    <name evidence="14" type="ORF">TrST_g5201</name>
</gene>
<dbReference type="GO" id="GO:0046872">
    <property type="term" value="F:metal ion binding"/>
    <property type="evidence" value="ECO:0007669"/>
    <property type="project" value="UniProtKB-KW"/>
</dbReference>
<comment type="similarity">
    <text evidence="3 10">Belongs to the TOP6A family.</text>
</comment>
<keyword evidence="5" id="KW-0479">Metal-binding</keyword>
<organism evidence="14 15">
    <name type="scientific">Triparma strigata</name>
    <dbReference type="NCBI Taxonomy" id="1606541"/>
    <lineage>
        <taxon>Eukaryota</taxon>
        <taxon>Sar</taxon>
        <taxon>Stramenopiles</taxon>
        <taxon>Ochrophyta</taxon>
        <taxon>Bolidophyceae</taxon>
        <taxon>Parmales</taxon>
        <taxon>Triparmaceae</taxon>
        <taxon>Triparma</taxon>
    </lineage>
</organism>
<dbReference type="InterPro" id="IPR034136">
    <property type="entry name" value="TOPRIM_Topo6A/Spo11"/>
</dbReference>
<dbReference type="InterPro" id="IPR002815">
    <property type="entry name" value="Spo11/TopoVI_A"/>
</dbReference>
<protein>
    <recommendedName>
        <fullName evidence="4">DNA topoisomerase (ATP-hydrolyzing)</fullName>
        <ecNumber evidence="4">5.6.2.2</ecNumber>
    </recommendedName>
</protein>
<dbReference type="AlphaFoldDB" id="A0A9W7BSJ6"/>
<comment type="caution">
    <text evidence="14">The sequence shown here is derived from an EMBL/GenBank/DDBJ whole genome shotgun (WGS) entry which is preliminary data.</text>
</comment>
<evidence type="ECO:0000256" key="9">
    <source>
        <dbReference type="ARBA" id="ARBA00023235"/>
    </source>
</evidence>
<evidence type="ECO:0000256" key="10">
    <source>
        <dbReference type="PROSITE-ProRule" id="PRU01385"/>
    </source>
</evidence>
<feature type="region of interest" description="Disordered" evidence="11">
    <location>
        <begin position="45"/>
        <end position="80"/>
    </location>
</feature>
<dbReference type="Gene3D" id="3.40.1360.10">
    <property type="match status" value="1"/>
</dbReference>
<dbReference type="InterPro" id="IPR004085">
    <property type="entry name" value="TopoVI_A"/>
</dbReference>
<dbReference type="SUPFAM" id="SSF56726">
    <property type="entry name" value="DNA topoisomerase IV, alpha subunit"/>
    <property type="match status" value="1"/>
</dbReference>
<dbReference type="CDD" id="cd00223">
    <property type="entry name" value="TOPRIM_TopoIIB_SPO"/>
    <property type="match status" value="1"/>
</dbReference>
<evidence type="ECO:0000313" key="15">
    <source>
        <dbReference type="Proteomes" id="UP001165085"/>
    </source>
</evidence>
<dbReference type="InterPro" id="IPR036078">
    <property type="entry name" value="Spo11/TopoVI_A_sf"/>
</dbReference>
<dbReference type="PRINTS" id="PR01552">
    <property type="entry name" value="TPISMRASE6A"/>
</dbReference>
<comment type="catalytic activity">
    <reaction evidence="1 10">
        <text>ATP-dependent breakage, passage and rejoining of double-stranded DNA.</text>
        <dbReference type="EC" id="5.6.2.2"/>
    </reaction>
</comment>
<keyword evidence="15" id="KW-1185">Reference proteome</keyword>
<feature type="domain" description="Topoisomerase 6 subunit A/Spo11 TOPRIM" evidence="13">
    <location>
        <begin position="211"/>
        <end position="384"/>
    </location>
</feature>
<dbReference type="OrthoDB" id="5377392at2759"/>